<dbReference type="Proteomes" id="UP000006039">
    <property type="component" value="Unassembled WGS sequence"/>
</dbReference>
<dbReference type="AlphaFoldDB" id="J3NTV8"/>
<keyword evidence="4" id="KW-1185">Reference proteome</keyword>
<feature type="region of interest" description="Disordered" evidence="1">
    <location>
        <begin position="20"/>
        <end position="59"/>
    </location>
</feature>
<evidence type="ECO:0000313" key="2">
    <source>
        <dbReference type="EMBL" id="EJT79623.1"/>
    </source>
</evidence>
<dbReference type="EMBL" id="GL385396">
    <property type="protein sequence ID" value="EJT79623.1"/>
    <property type="molecule type" value="Genomic_DNA"/>
</dbReference>
<gene>
    <name evidence="3" type="primary">20345165</name>
    <name evidence="2" type="ORF">GGTG_04707</name>
</gene>
<evidence type="ECO:0000313" key="4">
    <source>
        <dbReference type="Proteomes" id="UP000006039"/>
    </source>
</evidence>
<evidence type="ECO:0000256" key="1">
    <source>
        <dbReference type="SAM" id="MobiDB-lite"/>
    </source>
</evidence>
<dbReference type="RefSeq" id="XP_009220768.1">
    <property type="nucleotide sequence ID" value="XM_009222504.1"/>
</dbReference>
<dbReference type="EnsemblFungi" id="EJT79623">
    <property type="protein sequence ID" value="EJT79623"/>
    <property type="gene ID" value="GGTG_04707"/>
</dbReference>
<sequence length="144" mass="14944">MSQQLVLEDENTAGFWCTGRTLGATNRPQRHEKSVGSHRTGLLVAGDPPRAAPPLADDPGLLAAAPNCRRQPEHEVAASPSMPINPHRIEVAASPSMRSPPARACPSTLPPVLEVTERVRAGAAIVAAAVVATHDSALAPGSSK</sequence>
<name>J3NTV8_GAET3</name>
<accession>J3NTV8</accession>
<proteinExistence type="predicted"/>
<organism evidence="2">
    <name type="scientific">Gaeumannomyces tritici (strain R3-111a-1)</name>
    <name type="common">Wheat and barley take-all root rot fungus</name>
    <name type="synonym">Gaeumannomyces graminis var. tritici</name>
    <dbReference type="NCBI Taxonomy" id="644352"/>
    <lineage>
        <taxon>Eukaryota</taxon>
        <taxon>Fungi</taxon>
        <taxon>Dikarya</taxon>
        <taxon>Ascomycota</taxon>
        <taxon>Pezizomycotina</taxon>
        <taxon>Sordariomycetes</taxon>
        <taxon>Sordariomycetidae</taxon>
        <taxon>Magnaporthales</taxon>
        <taxon>Magnaporthaceae</taxon>
        <taxon>Gaeumannomyces</taxon>
    </lineage>
</organism>
<dbReference type="HOGENOM" id="CLU_1796587_0_0_1"/>
<dbReference type="VEuPathDB" id="FungiDB:GGTG_04707"/>
<feature type="compositionally biased region" description="Low complexity" evidence="1">
    <location>
        <begin position="45"/>
        <end position="59"/>
    </location>
</feature>
<reference evidence="4" key="1">
    <citation type="submission" date="2010-07" db="EMBL/GenBank/DDBJ databases">
        <title>The genome sequence of Gaeumannomyces graminis var. tritici strain R3-111a-1.</title>
        <authorList>
            <consortium name="The Broad Institute Genome Sequencing Platform"/>
            <person name="Ma L.-J."/>
            <person name="Dead R."/>
            <person name="Young S."/>
            <person name="Zeng Q."/>
            <person name="Koehrsen M."/>
            <person name="Alvarado L."/>
            <person name="Berlin A."/>
            <person name="Chapman S.B."/>
            <person name="Chen Z."/>
            <person name="Freedman E."/>
            <person name="Gellesch M."/>
            <person name="Goldberg J."/>
            <person name="Griggs A."/>
            <person name="Gujja S."/>
            <person name="Heilman E.R."/>
            <person name="Heiman D."/>
            <person name="Hepburn T."/>
            <person name="Howarth C."/>
            <person name="Jen D."/>
            <person name="Larson L."/>
            <person name="Mehta T."/>
            <person name="Neiman D."/>
            <person name="Pearson M."/>
            <person name="Roberts A."/>
            <person name="Saif S."/>
            <person name="Shea T."/>
            <person name="Shenoy N."/>
            <person name="Sisk P."/>
            <person name="Stolte C."/>
            <person name="Sykes S."/>
            <person name="Walk T."/>
            <person name="White J."/>
            <person name="Yandava C."/>
            <person name="Haas B."/>
            <person name="Nusbaum C."/>
            <person name="Birren B."/>
        </authorList>
    </citation>
    <scope>NUCLEOTIDE SEQUENCE [LARGE SCALE GENOMIC DNA]</scope>
    <source>
        <strain evidence="4">R3-111a-1</strain>
    </source>
</reference>
<reference evidence="3" key="5">
    <citation type="submission" date="2018-04" db="UniProtKB">
        <authorList>
            <consortium name="EnsemblFungi"/>
        </authorList>
    </citation>
    <scope>IDENTIFICATION</scope>
    <source>
        <strain evidence="3">R3-111a-1</strain>
    </source>
</reference>
<evidence type="ECO:0000313" key="3">
    <source>
        <dbReference type="EnsemblFungi" id="EJT79623"/>
    </source>
</evidence>
<reference evidence="2" key="2">
    <citation type="submission" date="2010-07" db="EMBL/GenBank/DDBJ databases">
        <authorList>
            <consortium name="The Broad Institute Genome Sequencing Platform"/>
            <consortium name="Broad Institute Genome Sequencing Center for Infectious Disease"/>
            <person name="Ma L.-J."/>
            <person name="Dead R."/>
            <person name="Young S."/>
            <person name="Zeng Q."/>
            <person name="Koehrsen M."/>
            <person name="Alvarado L."/>
            <person name="Berlin A."/>
            <person name="Chapman S.B."/>
            <person name="Chen Z."/>
            <person name="Freedman E."/>
            <person name="Gellesch M."/>
            <person name="Goldberg J."/>
            <person name="Griggs A."/>
            <person name="Gujja S."/>
            <person name="Heilman E.R."/>
            <person name="Heiman D."/>
            <person name="Hepburn T."/>
            <person name="Howarth C."/>
            <person name="Jen D."/>
            <person name="Larson L."/>
            <person name="Mehta T."/>
            <person name="Neiman D."/>
            <person name="Pearson M."/>
            <person name="Roberts A."/>
            <person name="Saif S."/>
            <person name="Shea T."/>
            <person name="Shenoy N."/>
            <person name="Sisk P."/>
            <person name="Stolte C."/>
            <person name="Sykes S."/>
            <person name="Walk T."/>
            <person name="White J."/>
            <person name="Yandava C."/>
            <person name="Haas B."/>
            <person name="Nusbaum C."/>
            <person name="Birren B."/>
        </authorList>
    </citation>
    <scope>NUCLEOTIDE SEQUENCE</scope>
    <source>
        <strain evidence="2">R3-111a-1</strain>
    </source>
</reference>
<reference evidence="2" key="3">
    <citation type="submission" date="2010-09" db="EMBL/GenBank/DDBJ databases">
        <title>Annotation of Gaeumannomyces graminis var. tritici R3-111a-1.</title>
        <authorList>
            <consortium name="The Broad Institute Genome Sequencing Platform"/>
            <person name="Ma L.-J."/>
            <person name="Dead R."/>
            <person name="Young S.K."/>
            <person name="Zeng Q."/>
            <person name="Gargeya S."/>
            <person name="Fitzgerald M."/>
            <person name="Haas B."/>
            <person name="Abouelleil A."/>
            <person name="Alvarado L."/>
            <person name="Arachchi H.M."/>
            <person name="Berlin A."/>
            <person name="Brown A."/>
            <person name="Chapman S.B."/>
            <person name="Chen Z."/>
            <person name="Dunbar C."/>
            <person name="Freedman E."/>
            <person name="Gearin G."/>
            <person name="Gellesch M."/>
            <person name="Goldberg J."/>
            <person name="Griggs A."/>
            <person name="Gujja S."/>
            <person name="Heiman D."/>
            <person name="Howarth C."/>
            <person name="Larson L."/>
            <person name="Lui A."/>
            <person name="MacDonald P.J.P."/>
            <person name="Mehta T."/>
            <person name="Montmayeur A."/>
            <person name="Murphy C."/>
            <person name="Neiman D."/>
            <person name="Pearson M."/>
            <person name="Priest M."/>
            <person name="Roberts A."/>
            <person name="Saif S."/>
            <person name="Shea T."/>
            <person name="Shenoy N."/>
            <person name="Sisk P."/>
            <person name="Stolte C."/>
            <person name="Sykes S."/>
            <person name="Yandava C."/>
            <person name="Wortman J."/>
            <person name="Nusbaum C."/>
            <person name="Birren B."/>
        </authorList>
    </citation>
    <scope>NUCLEOTIDE SEQUENCE</scope>
    <source>
        <strain evidence="2">R3-111a-1</strain>
    </source>
</reference>
<dbReference type="GeneID" id="20345165"/>
<reference evidence="3" key="4">
    <citation type="journal article" date="2015" name="G3 (Bethesda)">
        <title>Genome sequences of three phytopathogenic species of the Magnaporthaceae family of fungi.</title>
        <authorList>
            <person name="Okagaki L.H."/>
            <person name="Nunes C.C."/>
            <person name="Sailsbery J."/>
            <person name="Clay B."/>
            <person name="Brown D."/>
            <person name="John T."/>
            <person name="Oh Y."/>
            <person name="Young N."/>
            <person name="Fitzgerald M."/>
            <person name="Haas B.J."/>
            <person name="Zeng Q."/>
            <person name="Young S."/>
            <person name="Adiconis X."/>
            <person name="Fan L."/>
            <person name="Levin J.Z."/>
            <person name="Mitchell T.K."/>
            <person name="Okubara P.A."/>
            <person name="Farman M.L."/>
            <person name="Kohn L.M."/>
            <person name="Birren B."/>
            <person name="Ma L.-J."/>
            <person name="Dean R.A."/>
        </authorList>
    </citation>
    <scope>NUCLEOTIDE SEQUENCE</scope>
    <source>
        <strain evidence="3">R3-111a-1</strain>
    </source>
</reference>
<protein>
    <submittedName>
        <fullName evidence="2 3">Uncharacterized protein</fullName>
    </submittedName>
</protein>